<comment type="caution">
    <text evidence="2">The sequence shown here is derived from an EMBL/GenBank/DDBJ whole genome shotgun (WGS) entry which is preliminary data.</text>
</comment>
<gene>
    <name evidence="2" type="ORF">ACJEBI_09345</name>
</gene>
<feature type="transmembrane region" description="Helical" evidence="1">
    <location>
        <begin position="106"/>
        <end position="130"/>
    </location>
</feature>
<evidence type="ECO:0000256" key="1">
    <source>
        <dbReference type="SAM" id="Phobius"/>
    </source>
</evidence>
<keyword evidence="3" id="KW-1185">Reference proteome</keyword>
<dbReference type="Proteomes" id="UP001623041">
    <property type="component" value="Unassembled WGS sequence"/>
</dbReference>
<reference evidence="2 3" key="1">
    <citation type="submission" date="2024-11" db="EMBL/GenBank/DDBJ databases">
        <authorList>
            <person name="Lucas J.A."/>
        </authorList>
    </citation>
    <scope>NUCLEOTIDE SEQUENCE [LARGE SCALE GENOMIC DNA]</scope>
    <source>
        <strain evidence="2 3">Z 5.4</strain>
    </source>
</reference>
<dbReference type="RefSeq" id="WP_406580307.1">
    <property type="nucleotide sequence ID" value="NZ_JBJHQH010000005.1"/>
</dbReference>
<feature type="transmembrane region" description="Helical" evidence="1">
    <location>
        <begin position="37"/>
        <end position="57"/>
    </location>
</feature>
<feature type="transmembrane region" description="Helical" evidence="1">
    <location>
        <begin position="77"/>
        <end position="94"/>
    </location>
</feature>
<keyword evidence="1" id="KW-0472">Membrane</keyword>
<proteinExistence type="predicted"/>
<organism evidence="2 3">
    <name type="scientific">Bacillus salipaludis</name>
    <dbReference type="NCBI Taxonomy" id="2547811"/>
    <lineage>
        <taxon>Bacteria</taxon>
        <taxon>Bacillati</taxon>
        <taxon>Bacillota</taxon>
        <taxon>Bacilli</taxon>
        <taxon>Bacillales</taxon>
        <taxon>Bacillaceae</taxon>
        <taxon>Bacillus</taxon>
    </lineage>
</organism>
<evidence type="ECO:0000313" key="2">
    <source>
        <dbReference type="EMBL" id="MFK9091688.1"/>
    </source>
</evidence>
<keyword evidence="1" id="KW-0812">Transmembrane</keyword>
<keyword evidence="1" id="KW-1133">Transmembrane helix</keyword>
<sequence>MNKYDHHFNGNEWFVIIALIFGILVVYFLPWRFPKQIAIVFVGCGIFFGFFFDQTLSVLPVSFYDIGDTSHFEVIDFLSQCMYGPYSYLFFYLYDRLTISPRFSPIYILVWTFISTGFEKVADMIGVFHYKHGYNIYFSFVLYLGVLSIWVMFYYFLKAYGHKQFKSS</sequence>
<protein>
    <submittedName>
        <fullName evidence="2">Uncharacterized protein</fullName>
    </submittedName>
</protein>
<accession>A0ABW8REH0</accession>
<feature type="transmembrane region" description="Helical" evidence="1">
    <location>
        <begin position="12"/>
        <end position="30"/>
    </location>
</feature>
<feature type="transmembrane region" description="Helical" evidence="1">
    <location>
        <begin position="136"/>
        <end position="157"/>
    </location>
</feature>
<name>A0ABW8REH0_9BACI</name>
<dbReference type="EMBL" id="JBJHQH010000005">
    <property type="protein sequence ID" value="MFK9091688.1"/>
    <property type="molecule type" value="Genomic_DNA"/>
</dbReference>
<evidence type="ECO:0000313" key="3">
    <source>
        <dbReference type="Proteomes" id="UP001623041"/>
    </source>
</evidence>